<proteinExistence type="predicted"/>
<evidence type="ECO:0000313" key="2">
    <source>
        <dbReference type="EMBL" id="OGG14369.1"/>
    </source>
</evidence>
<comment type="caution">
    <text evidence="2">The sequence shown here is derived from an EMBL/GenBank/DDBJ whole genome shotgun (WGS) entry which is preliminary data.</text>
</comment>
<dbReference type="Proteomes" id="UP000177383">
    <property type="component" value="Unassembled WGS sequence"/>
</dbReference>
<evidence type="ECO:0000313" key="3">
    <source>
        <dbReference type="Proteomes" id="UP000177383"/>
    </source>
</evidence>
<reference evidence="2 3" key="1">
    <citation type="journal article" date="2016" name="Nat. Commun.">
        <title>Thousands of microbial genomes shed light on interconnected biogeochemical processes in an aquifer system.</title>
        <authorList>
            <person name="Anantharaman K."/>
            <person name="Brown C.T."/>
            <person name="Hug L.A."/>
            <person name="Sharon I."/>
            <person name="Castelle C.J."/>
            <person name="Probst A.J."/>
            <person name="Thomas B.C."/>
            <person name="Singh A."/>
            <person name="Wilkins M.J."/>
            <person name="Karaoz U."/>
            <person name="Brodie E.L."/>
            <person name="Williams K.H."/>
            <person name="Hubbard S.S."/>
            <person name="Banfield J.F."/>
        </authorList>
    </citation>
    <scope>NUCLEOTIDE SEQUENCE [LARGE SCALE GENOMIC DNA]</scope>
</reference>
<accession>A0A1F5ZPH5</accession>
<dbReference type="InterPro" id="IPR043998">
    <property type="entry name" value="Put_Metallopep"/>
</dbReference>
<sequence>MEWIDAPDIKSSLKEIVKHLEFNHVSVDDLFCMRSYGSASRAIARIWSLPRVWRQVLNIKPQYIIEVVSERFDRLSPDEKQRTLIHELMHIPRNFSGSLVSHRGRYHRINGRSVDKLFQIFLANKKSS</sequence>
<organism evidence="2 3">
    <name type="scientific">Candidatus Gottesmanbacteria bacterium RIFCSPHIGHO2_01_FULL_39_10</name>
    <dbReference type="NCBI Taxonomy" id="1798375"/>
    <lineage>
        <taxon>Bacteria</taxon>
        <taxon>Candidatus Gottesmaniibacteriota</taxon>
    </lineage>
</organism>
<name>A0A1F5ZPH5_9BACT</name>
<dbReference type="EMBL" id="MFJE01000020">
    <property type="protein sequence ID" value="OGG14369.1"/>
    <property type="molecule type" value="Genomic_DNA"/>
</dbReference>
<dbReference type="Pfam" id="PF18894">
    <property type="entry name" value="PhageMetallopep"/>
    <property type="match status" value="1"/>
</dbReference>
<dbReference type="AlphaFoldDB" id="A0A1F5ZPH5"/>
<feature type="domain" description="Putative phage metallopeptidase" evidence="1">
    <location>
        <begin position="1"/>
        <end position="105"/>
    </location>
</feature>
<evidence type="ECO:0000259" key="1">
    <source>
        <dbReference type="Pfam" id="PF18894"/>
    </source>
</evidence>
<gene>
    <name evidence="2" type="ORF">A2773_02945</name>
</gene>
<protein>
    <recommendedName>
        <fullName evidence="1">Putative phage metallopeptidase domain-containing protein</fullName>
    </recommendedName>
</protein>
<dbReference type="STRING" id="1798375.A2773_02945"/>